<feature type="region of interest" description="Disordered" evidence="1">
    <location>
        <begin position="32"/>
        <end position="57"/>
    </location>
</feature>
<dbReference type="EMBL" id="MVHJ01000003">
    <property type="protein sequence ID" value="ORA06177.1"/>
    <property type="molecule type" value="Genomic_DNA"/>
</dbReference>
<organism evidence="2 3">
    <name type="scientific">Mycolicibacterium bacteremicum</name>
    <name type="common">Mycobacterium bacteremicum</name>
    <dbReference type="NCBI Taxonomy" id="564198"/>
    <lineage>
        <taxon>Bacteria</taxon>
        <taxon>Bacillati</taxon>
        <taxon>Actinomycetota</taxon>
        <taxon>Actinomycetes</taxon>
        <taxon>Mycobacteriales</taxon>
        <taxon>Mycobacteriaceae</taxon>
        <taxon>Mycolicibacterium</taxon>
    </lineage>
</organism>
<protein>
    <submittedName>
        <fullName evidence="2">Uncharacterized protein</fullName>
    </submittedName>
</protein>
<dbReference type="Proteomes" id="UP000192366">
    <property type="component" value="Unassembled WGS sequence"/>
</dbReference>
<feature type="non-terminal residue" evidence="2">
    <location>
        <position position="1"/>
    </location>
</feature>
<evidence type="ECO:0000313" key="3">
    <source>
        <dbReference type="Proteomes" id="UP000192366"/>
    </source>
</evidence>
<gene>
    <name evidence="2" type="ORF">BST17_04145</name>
</gene>
<evidence type="ECO:0000256" key="1">
    <source>
        <dbReference type="SAM" id="MobiDB-lite"/>
    </source>
</evidence>
<dbReference type="AlphaFoldDB" id="A0A1W9Z1N8"/>
<accession>A0A1W9Z1N8</accession>
<evidence type="ECO:0000313" key="2">
    <source>
        <dbReference type="EMBL" id="ORA06177.1"/>
    </source>
</evidence>
<name>A0A1W9Z1N8_MYCBA</name>
<proteinExistence type="predicted"/>
<keyword evidence="3" id="KW-1185">Reference proteome</keyword>
<sequence length="98" mass="11455">RINYHHRPELLRHPPHDRSQWADRAEQLDRLLAPPANEPDYDTAPDLRGIDTEPPWEQDDYIDETALLRESRFIGAELDFWQIITTNHTTSSVGLRSP</sequence>
<reference evidence="2 3" key="1">
    <citation type="submission" date="2017-02" db="EMBL/GenBank/DDBJ databases">
        <title>The new phylogeny of genus Mycobacterium.</title>
        <authorList>
            <person name="Tortoli E."/>
            <person name="Trovato A."/>
            <person name="Cirillo D.M."/>
        </authorList>
    </citation>
    <scope>NUCLEOTIDE SEQUENCE [LARGE SCALE GENOMIC DNA]</scope>
    <source>
        <strain evidence="2 3">DSM 45578</strain>
    </source>
</reference>
<comment type="caution">
    <text evidence="2">The sequence shown here is derived from an EMBL/GenBank/DDBJ whole genome shotgun (WGS) entry which is preliminary data.</text>
</comment>